<evidence type="ECO:0000313" key="3">
    <source>
        <dbReference type="Proteomes" id="UP000029665"/>
    </source>
</evidence>
<evidence type="ECO:0000313" key="2">
    <source>
        <dbReference type="EMBL" id="CDO76664.1"/>
    </source>
</evidence>
<accession>A0A060SWR1</accession>
<dbReference type="Proteomes" id="UP000029665">
    <property type="component" value="Unassembled WGS sequence"/>
</dbReference>
<dbReference type="HOGENOM" id="CLU_040574_0_0_1"/>
<dbReference type="InterPro" id="IPR001810">
    <property type="entry name" value="F-box_dom"/>
</dbReference>
<proteinExistence type="predicted"/>
<organism evidence="2 3">
    <name type="scientific">Pycnoporus cinnabarinus</name>
    <name type="common">Cinnabar-red polypore</name>
    <name type="synonym">Trametes cinnabarina</name>
    <dbReference type="NCBI Taxonomy" id="5643"/>
    <lineage>
        <taxon>Eukaryota</taxon>
        <taxon>Fungi</taxon>
        <taxon>Dikarya</taxon>
        <taxon>Basidiomycota</taxon>
        <taxon>Agaricomycotina</taxon>
        <taxon>Agaricomycetes</taxon>
        <taxon>Polyporales</taxon>
        <taxon>Polyporaceae</taxon>
        <taxon>Trametes</taxon>
    </lineage>
</organism>
<dbReference type="OMA" id="VIWVERI"/>
<feature type="domain" description="F-box" evidence="1">
    <location>
        <begin position="12"/>
        <end position="45"/>
    </location>
</feature>
<dbReference type="AlphaFoldDB" id="A0A060SWR1"/>
<dbReference type="InterPro" id="IPR036047">
    <property type="entry name" value="F-box-like_dom_sf"/>
</dbReference>
<gene>
    <name evidence="2" type="ORF">BN946_scf184752.g2</name>
</gene>
<dbReference type="Gene3D" id="3.80.10.10">
    <property type="entry name" value="Ribonuclease Inhibitor"/>
    <property type="match status" value="1"/>
</dbReference>
<dbReference type="InterPro" id="IPR032675">
    <property type="entry name" value="LRR_dom_sf"/>
</dbReference>
<sequence>MDDSSITRDSHSRLPVELWRLIIEDLPSADQRSCLLVSKLFHDVALGHVFSRVTIWFGHWTTQWQGLPPDMNFAPDEEDELLFIRRNHASYELLRRISRDAAFARLVKDLSIRAYASEDGIFEKRMERSTVFMCAVLISYTGCLLDALECLPNLRAFRWYGEGPPMEAAVIDTLLKSCSATLTELSMPFVPFLALHRTRPQSNHCVATTSTSVDEEGESLLCLENAPSALRRLWIQGTAIWEAPIRLFSRLQELFLLIPDSLDGLNLVFHHCAELRSFGLMTHHGECAEDLRVAMEKSPDALPQLTAFKLILYSYRDSHAVTVALARFLRGKKELRRLDVHSHYVSDVDETAPFYDIMRELPKLEVVGLRMKGSQFSQEVLARLDGRLPMGLKALLIEHNYTTLAEGFLRGFIDVLSKRTGLRYLHILDCMYHMDLKEQLLEDHPPSLELIGYGPQLYRIERDPQTGLQVYTASWDYAKVAFRTVHDFGCEDWEWLLRAHGWGGPDDLAPGIYT</sequence>
<comment type="caution">
    <text evidence="2">The sequence shown here is derived from an EMBL/GenBank/DDBJ whole genome shotgun (WGS) entry which is preliminary data.</text>
</comment>
<dbReference type="Pfam" id="PF00646">
    <property type="entry name" value="F-box"/>
    <property type="match status" value="1"/>
</dbReference>
<dbReference type="SUPFAM" id="SSF52047">
    <property type="entry name" value="RNI-like"/>
    <property type="match status" value="1"/>
</dbReference>
<name>A0A060SWR1_PYCCI</name>
<evidence type="ECO:0000259" key="1">
    <source>
        <dbReference type="Pfam" id="PF00646"/>
    </source>
</evidence>
<protein>
    <recommendedName>
        <fullName evidence="1">F-box domain-containing protein</fullName>
    </recommendedName>
</protein>
<reference evidence="2" key="1">
    <citation type="submission" date="2014-01" db="EMBL/GenBank/DDBJ databases">
        <title>The genome of the white-rot fungus Pycnoporus cinnabarinus: a basidiomycete model with a versatile arsenal for lignocellulosic biomass breakdown.</title>
        <authorList>
            <person name="Levasseur A."/>
            <person name="Lomascolo A."/>
            <person name="Ruiz-Duenas F.J."/>
            <person name="Uzan E."/>
            <person name="Piumi F."/>
            <person name="Kues U."/>
            <person name="Ram A.F.J."/>
            <person name="Murat C."/>
            <person name="Haon M."/>
            <person name="Benoit I."/>
            <person name="Arfi Y."/>
            <person name="Chevret D."/>
            <person name="Drula E."/>
            <person name="Kwon M.J."/>
            <person name="Gouret P."/>
            <person name="Lesage-Meessen L."/>
            <person name="Lombard V."/>
            <person name="Mariette J."/>
            <person name="Noirot C."/>
            <person name="Park J."/>
            <person name="Patyshakuliyeva A."/>
            <person name="Wieneger R.A.B."/>
            <person name="Wosten H.A.B."/>
            <person name="Martin F."/>
            <person name="Coutinho P.M."/>
            <person name="de Vries R."/>
            <person name="Martinez A.T."/>
            <person name="Klopp C."/>
            <person name="Pontarotti P."/>
            <person name="Henrissat B."/>
            <person name="Record E."/>
        </authorList>
    </citation>
    <scope>NUCLEOTIDE SEQUENCE [LARGE SCALE GENOMIC DNA]</scope>
    <source>
        <strain evidence="2">BRFM137</strain>
    </source>
</reference>
<dbReference type="SUPFAM" id="SSF81383">
    <property type="entry name" value="F-box domain"/>
    <property type="match status" value="1"/>
</dbReference>
<dbReference type="EMBL" id="CCBP010000401">
    <property type="protein sequence ID" value="CDO76664.1"/>
    <property type="molecule type" value="Genomic_DNA"/>
</dbReference>
<keyword evidence="3" id="KW-1185">Reference proteome</keyword>
<dbReference type="OrthoDB" id="3238099at2759"/>